<evidence type="ECO:0000313" key="2">
    <source>
        <dbReference type="EMBL" id="MBO1228117.1"/>
    </source>
</evidence>
<organism evidence="3 4">
    <name type="scientific">Staphylococcus nepalensis</name>
    <dbReference type="NCBI Taxonomy" id="214473"/>
    <lineage>
        <taxon>Bacteria</taxon>
        <taxon>Bacillati</taxon>
        <taxon>Bacillota</taxon>
        <taxon>Bacilli</taxon>
        <taxon>Bacillales</taxon>
        <taxon>Staphylococcaceae</taxon>
        <taxon>Staphylococcus</taxon>
    </lineage>
</organism>
<gene>
    <name evidence="2" type="ORF">J3T88_12490</name>
    <name evidence="3" type="ORF">NCTC13834_00869</name>
</gene>
<evidence type="ECO:0000313" key="5">
    <source>
        <dbReference type="Proteomes" id="UP000664081"/>
    </source>
</evidence>
<keyword evidence="5" id="KW-1185">Reference proteome</keyword>
<dbReference type="RefSeq" id="WP_096808759.1">
    <property type="nucleotide sequence ID" value="NZ_BMCF01000011.1"/>
</dbReference>
<dbReference type="EMBL" id="UHDS01000001">
    <property type="protein sequence ID" value="SUM54572.1"/>
    <property type="molecule type" value="Genomic_DNA"/>
</dbReference>
<keyword evidence="1" id="KW-0812">Transmembrane</keyword>
<evidence type="ECO:0000256" key="1">
    <source>
        <dbReference type="SAM" id="Phobius"/>
    </source>
</evidence>
<keyword evidence="1" id="KW-0472">Membrane</keyword>
<keyword evidence="1" id="KW-1133">Transmembrane helix</keyword>
<accession>A0A291JJI3</accession>
<dbReference type="KEGG" id="snl:BJD96_04125"/>
<protein>
    <submittedName>
        <fullName evidence="3">Membrane protein</fullName>
    </submittedName>
</protein>
<dbReference type="AlphaFoldDB" id="A0A291JJI3"/>
<dbReference type="GeneID" id="66776270"/>
<dbReference type="PANTHER" id="PTHR36974">
    <property type="entry name" value="MEMBRANE PROTEIN-RELATED"/>
    <property type="match status" value="1"/>
</dbReference>
<dbReference type="Proteomes" id="UP000254412">
    <property type="component" value="Unassembled WGS sequence"/>
</dbReference>
<dbReference type="PANTHER" id="PTHR36974:SF1">
    <property type="entry name" value="DOXX FAMILY MEMBRANE PROTEIN"/>
    <property type="match status" value="1"/>
</dbReference>
<evidence type="ECO:0000313" key="4">
    <source>
        <dbReference type="Proteomes" id="UP000254412"/>
    </source>
</evidence>
<proteinExistence type="predicted"/>
<name>A0A291JJI3_9STAP</name>
<dbReference type="Proteomes" id="UP000664081">
    <property type="component" value="Unassembled WGS sequence"/>
</dbReference>
<evidence type="ECO:0000313" key="3">
    <source>
        <dbReference type="EMBL" id="SUM54572.1"/>
    </source>
</evidence>
<dbReference type="EMBL" id="JAFNLT010000012">
    <property type="protein sequence ID" value="MBO1228117.1"/>
    <property type="molecule type" value="Genomic_DNA"/>
</dbReference>
<sequence length="117" mass="13431">MKRLMRTILGIIFSTAGVLHFCHESNFRKIVPEYLPFRKSAVLITGVFEIVFGIVLIVKQPTRGFKKLINSFLLAVLPANIYMARKNIALGDKQLPTWLLYSRVPLQFVLIKMINKL</sequence>
<reference evidence="3 4" key="1">
    <citation type="submission" date="2018-06" db="EMBL/GenBank/DDBJ databases">
        <authorList>
            <consortium name="Pathogen Informatics"/>
            <person name="Doyle S."/>
        </authorList>
    </citation>
    <scope>NUCLEOTIDE SEQUENCE [LARGE SCALE GENOMIC DNA]</scope>
    <source>
        <strain evidence="3 4">NCTC13834</strain>
    </source>
</reference>
<feature type="transmembrane region" description="Helical" evidence="1">
    <location>
        <begin position="40"/>
        <end position="58"/>
    </location>
</feature>
<reference evidence="2 5" key="2">
    <citation type="submission" date="2021-03" db="EMBL/GenBank/DDBJ databases">
        <title>Staphylococci and Mammaliicocci in bats.</title>
        <authorList>
            <person name="Fountain K."/>
        </authorList>
    </citation>
    <scope>NUCLEOTIDE SEQUENCE [LARGE SCALE GENOMIC DNA]</scope>
    <source>
        <strain evidence="2 5">18_1_E_SW</strain>
    </source>
</reference>